<dbReference type="PROSITE" id="PS01031">
    <property type="entry name" value="SHSP"/>
    <property type="match status" value="1"/>
</dbReference>
<dbReference type="Gene3D" id="2.60.40.790">
    <property type="match status" value="1"/>
</dbReference>
<dbReference type="InterPro" id="IPR008978">
    <property type="entry name" value="HSP20-like_chaperone"/>
</dbReference>
<evidence type="ECO:0000259" key="3">
    <source>
        <dbReference type="PROSITE" id="PS01031"/>
    </source>
</evidence>
<keyword evidence="5" id="KW-1185">Reference proteome</keyword>
<gene>
    <name evidence="4" type="ORF">GGQ74_001700</name>
</gene>
<evidence type="ECO:0000313" key="4">
    <source>
        <dbReference type="EMBL" id="NJB68027.1"/>
    </source>
</evidence>
<evidence type="ECO:0000313" key="5">
    <source>
        <dbReference type="Proteomes" id="UP000580856"/>
    </source>
</evidence>
<dbReference type="RefSeq" id="WP_167941128.1">
    <property type="nucleotide sequence ID" value="NZ_JAATJA010000002.1"/>
</dbReference>
<proteinExistence type="inferred from homology"/>
<reference evidence="4 5" key="1">
    <citation type="submission" date="2020-03" db="EMBL/GenBank/DDBJ databases">
        <title>Genomic Encyclopedia of Type Strains, Phase IV (KMG-IV): sequencing the most valuable type-strain genomes for metagenomic binning, comparative biology and taxonomic classification.</title>
        <authorList>
            <person name="Goeker M."/>
        </authorList>
    </citation>
    <scope>NUCLEOTIDE SEQUENCE [LARGE SCALE GENOMIC DNA]</scope>
    <source>
        <strain evidence="4 5">DSM 24233</strain>
    </source>
</reference>
<dbReference type="EMBL" id="JAATJA010000002">
    <property type="protein sequence ID" value="NJB68027.1"/>
    <property type="molecule type" value="Genomic_DNA"/>
</dbReference>
<sequence>MPDLRLWSDRQLSRIKEDMDQLFDSFCMDLGLPSVSCLHADGLEIRKEQDSVTVTLPLPGFSIEDIDVSLTETTLTVTARRESPAGVEGVRRQLQLPCRISTENASAVFKDDVLTIILAKCDPASAKRVAISTR</sequence>
<dbReference type="SUPFAM" id="SSF49764">
    <property type="entry name" value="HSP20-like chaperones"/>
    <property type="match status" value="1"/>
</dbReference>
<dbReference type="InterPro" id="IPR002068">
    <property type="entry name" value="A-crystallin/Hsp20_dom"/>
</dbReference>
<accession>A0A846QLG1</accession>
<name>A0A846QLG1_9BACT</name>
<dbReference type="Pfam" id="PF00011">
    <property type="entry name" value="HSP20"/>
    <property type="match status" value="1"/>
</dbReference>
<dbReference type="CDD" id="cd00298">
    <property type="entry name" value="ACD_sHsps_p23-like"/>
    <property type="match status" value="1"/>
</dbReference>
<dbReference type="AlphaFoldDB" id="A0A846QLG1"/>
<organism evidence="4 5">
    <name type="scientific">Desulfobaculum xiamenense</name>
    <dbReference type="NCBI Taxonomy" id="995050"/>
    <lineage>
        <taxon>Bacteria</taxon>
        <taxon>Pseudomonadati</taxon>
        <taxon>Thermodesulfobacteriota</taxon>
        <taxon>Desulfovibrionia</taxon>
        <taxon>Desulfovibrionales</taxon>
        <taxon>Desulfovibrionaceae</taxon>
        <taxon>Desulfobaculum</taxon>
    </lineage>
</organism>
<evidence type="ECO:0000256" key="2">
    <source>
        <dbReference type="RuleBase" id="RU003616"/>
    </source>
</evidence>
<dbReference type="Proteomes" id="UP000580856">
    <property type="component" value="Unassembled WGS sequence"/>
</dbReference>
<evidence type="ECO:0000256" key="1">
    <source>
        <dbReference type="PROSITE-ProRule" id="PRU00285"/>
    </source>
</evidence>
<protein>
    <submittedName>
        <fullName evidence="4">HSP20 family protein</fullName>
    </submittedName>
</protein>
<comment type="caution">
    <text evidence="4">The sequence shown here is derived from an EMBL/GenBank/DDBJ whole genome shotgun (WGS) entry which is preliminary data.</text>
</comment>
<feature type="domain" description="SHSP" evidence="3">
    <location>
        <begin position="34"/>
        <end position="134"/>
    </location>
</feature>
<comment type="similarity">
    <text evidence="1 2">Belongs to the small heat shock protein (HSP20) family.</text>
</comment>